<accession>A0AAN9EPR5</accession>
<keyword evidence="3" id="KW-1185">Reference proteome</keyword>
<dbReference type="Proteomes" id="UP001372338">
    <property type="component" value="Unassembled WGS sequence"/>
</dbReference>
<dbReference type="AlphaFoldDB" id="A0AAN9EPR5"/>
<comment type="caution">
    <text evidence="2">The sequence shown here is derived from an EMBL/GenBank/DDBJ whole genome shotgun (WGS) entry which is preliminary data.</text>
</comment>
<evidence type="ECO:0000256" key="1">
    <source>
        <dbReference type="SAM" id="Phobius"/>
    </source>
</evidence>
<keyword evidence="1" id="KW-0472">Membrane</keyword>
<gene>
    <name evidence="2" type="ORF">RIF29_31868</name>
</gene>
<evidence type="ECO:0000313" key="2">
    <source>
        <dbReference type="EMBL" id="KAK7257703.1"/>
    </source>
</evidence>
<keyword evidence="1" id="KW-1133">Transmembrane helix</keyword>
<sequence length="86" mass="10215">MLLIQQLHLTENKDYPSLFPFLLLYLFSISYFFFFLLPSSTTLPQIALTLLHFFCWLCLYFLFSLFSPRKQASKHSVISITKKIGW</sequence>
<feature type="transmembrane region" description="Helical" evidence="1">
    <location>
        <begin position="46"/>
        <end position="66"/>
    </location>
</feature>
<keyword evidence="1" id="KW-0812">Transmembrane</keyword>
<dbReference type="EMBL" id="JAYWIO010000006">
    <property type="protein sequence ID" value="KAK7257703.1"/>
    <property type="molecule type" value="Genomic_DNA"/>
</dbReference>
<name>A0AAN9EPR5_CROPI</name>
<organism evidence="2 3">
    <name type="scientific">Crotalaria pallida</name>
    <name type="common">Smooth rattlebox</name>
    <name type="synonym">Crotalaria striata</name>
    <dbReference type="NCBI Taxonomy" id="3830"/>
    <lineage>
        <taxon>Eukaryota</taxon>
        <taxon>Viridiplantae</taxon>
        <taxon>Streptophyta</taxon>
        <taxon>Embryophyta</taxon>
        <taxon>Tracheophyta</taxon>
        <taxon>Spermatophyta</taxon>
        <taxon>Magnoliopsida</taxon>
        <taxon>eudicotyledons</taxon>
        <taxon>Gunneridae</taxon>
        <taxon>Pentapetalae</taxon>
        <taxon>rosids</taxon>
        <taxon>fabids</taxon>
        <taxon>Fabales</taxon>
        <taxon>Fabaceae</taxon>
        <taxon>Papilionoideae</taxon>
        <taxon>50 kb inversion clade</taxon>
        <taxon>genistoids sensu lato</taxon>
        <taxon>core genistoids</taxon>
        <taxon>Crotalarieae</taxon>
        <taxon>Crotalaria</taxon>
    </lineage>
</organism>
<reference evidence="2 3" key="1">
    <citation type="submission" date="2024-01" db="EMBL/GenBank/DDBJ databases">
        <title>The genomes of 5 underutilized Papilionoideae crops provide insights into root nodulation and disease resistanc.</title>
        <authorList>
            <person name="Yuan L."/>
        </authorList>
    </citation>
    <scope>NUCLEOTIDE SEQUENCE [LARGE SCALE GENOMIC DNA]</scope>
    <source>
        <strain evidence="2">ZHUSHIDOU_FW_LH</strain>
        <tissue evidence="2">Leaf</tissue>
    </source>
</reference>
<evidence type="ECO:0000313" key="3">
    <source>
        <dbReference type="Proteomes" id="UP001372338"/>
    </source>
</evidence>
<feature type="transmembrane region" description="Helical" evidence="1">
    <location>
        <begin position="21"/>
        <end position="40"/>
    </location>
</feature>
<proteinExistence type="predicted"/>
<protein>
    <submittedName>
        <fullName evidence="2">Uncharacterized protein</fullName>
    </submittedName>
</protein>